<dbReference type="EMBL" id="QEAS01000009">
    <property type="protein sequence ID" value="PWG80456.1"/>
    <property type="molecule type" value="Genomic_DNA"/>
</dbReference>
<dbReference type="GO" id="GO:0019867">
    <property type="term" value="C:outer membrane"/>
    <property type="evidence" value="ECO:0007669"/>
    <property type="project" value="InterPro"/>
</dbReference>
<comment type="caution">
    <text evidence="2">The sequence shown here is derived from an EMBL/GenBank/DDBJ whole genome shotgun (WGS) entry which is preliminary data.</text>
</comment>
<gene>
    <name evidence="2" type="ORF">DDR33_12720</name>
</gene>
<sequence>MRLKLKAVFQSVAGVLLFTAVSCSNSPKSLSVVETGMSKEEVLTIVGEPKSKNVVNETEIWDYPDSSRTVIFRKDTVYHILTSPEARADSIGMWLDKTNEKVKDGLENITDKAARAGEKIKDKIDNDSSSR</sequence>
<dbReference type="PROSITE" id="PS51257">
    <property type="entry name" value="PROKAR_LIPOPROTEIN"/>
    <property type="match status" value="1"/>
</dbReference>
<organism evidence="2 3">
    <name type="scientific">Pararcticibacter amylolyticus</name>
    <dbReference type="NCBI Taxonomy" id="2173175"/>
    <lineage>
        <taxon>Bacteria</taxon>
        <taxon>Pseudomonadati</taxon>
        <taxon>Bacteroidota</taxon>
        <taxon>Sphingobacteriia</taxon>
        <taxon>Sphingobacteriales</taxon>
        <taxon>Sphingobacteriaceae</taxon>
        <taxon>Pararcticibacter</taxon>
    </lineage>
</organism>
<reference evidence="2 3" key="1">
    <citation type="submission" date="2018-04" db="EMBL/GenBank/DDBJ databases">
        <title>Pedobacter chongqingensis sp. nov., isolated from a rottenly hemp rope.</title>
        <authorList>
            <person name="Cai Y."/>
        </authorList>
    </citation>
    <scope>NUCLEOTIDE SEQUENCE [LARGE SCALE GENOMIC DNA]</scope>
    <source>
        <strain evidence="2 3">FJ4-8</strain>
    </source>
</reference>
<dbReference type="AlphaFoldDB" id="A0A2U2PGD2"/>
<evidence type="ECO:0000313" key="2">
    <source>
        <dbReference type="EMBL" id="PWG80456.1"/>
    </source>
</evidence>
<evidence type="ECO:0000259" key="1">
    <source>
        <dbReference type="Pfam" id="PF04355"/>
    </source>
</evidence>
<dbReference type="Proteomes" id="UP000245647">
    <property type="component" value="Unassembled WGS sequence"/>
</dbReference>
<protein>
    <recommendedName>
        <fullName evidence="1">Outer membrane protein assembly factor BamE domain-containing protein</fullName>
    </recommendedName>
</protein>
<evidence type="ECO:0000313" key="3">
    <source>
        <dbReference type="Proteomes" id="UP000245647"/>
    </source>
</evidence>
<proteinExistence type="predicted"/>
<dbReference type="OrthoDB" id="799287at2"/>
<dbReference type="InterPro" id="IPR007450">
    <property type="entry name" value="BamE_dom"/>
</dbReference>
<dbReference type="RefSeq" id="WP_109416163.1">
    <property type="nucleotide sequence ID" value="NZ_QEAS01000009.1"/>
</dbReference>
<name>A0A2U2PGD2_9SPHI</name>
<feature type="domain" description="Outer membrane protein assembly factor BamE" evidence="1">
    <location>
        <begin position="28"/>
        <end position="68"/>
    </location>
</feature>
<keyword evidence="3" id="KW-1185">Reference proteome</keyword>
<dbReference type="Pfam" id="PF04355">
    <property type="entry name" value="BamE"/>
    <property type="match status" value="1"/>
</dbReference>
<accession>A0A2U2PGD2</accession>